<evidence type="ECO:0000256" key="3">
    <source>
        <dbReference type="ARBA" id="ARBA00023015"/>
    </source>
</evidence>
<dbReference type="Pfam" id="PF10744">
    <property type="entry name" value="Med1"/>
    <property type="match status" value="1"/>
</dbReference>
<evidence type="ECO:0000256" key="6">
    <source>
        <dbReference type="ARBA" id="ARBA00023242"/>
    </source>
</evidence>
<dbReference type="STRING" id="1149755.A0A2J6S367"/>
<dbReference type="EMBL" id="KZ613940">
    <property type="protein sequence ID" value="PMD45220.1"/>
    <property type="molecule type" value="Genomic_DNA"/>
</dbReference>
<evidence type="ECO:0000256" key="2">
    <source>
        <dbReference type="ARBA" id="ARBA00006210"/>
    </source>
</evidence>
<gene>
    <name evidence="10" type="ORF">L207DRAFT_481458</name>
</gene>
<keyword evidence="4 7" id="KW-0010">Activator</keyword>
<evidence type="ECO:0000256" key="4">
    <source>
        <dbReference type="ARBA" id="ARBA00023159"/>
    </source>
</evidence>
<dbReference type="PANTHER" id="PTHR35041">
    <property type="entry name" value="MEDIATOR OF RNA POLYMERASE II TRANSCRIPTION SUBUNIT 1"/>
    <property type="match status" value="1"/>
</dbReference>
<evidence type="ECO:0000256" key="8">
    <source>
        <dbReference type="SAM" id="MobiDB-lite"/>
    </source>
</evidence>
<dbReference type="Proteomes" id="UP000235786">
    <property type="component" value="Unassembled WGS sequence"/>
</dbReference>
<dbReference type="PANTHER" id="PTHR35041:SF4">
    <property type="entry name" value="MEDIATOR OF RNA POLYMERASE II TRANSCRIPTION SUBUNIT 1"/>
    <property type="match status" value="1"/>
</dbReference>
<feature type="region of interest" description="Disordered" evidence="8">
    <location>
        <begin position="1"/>
        <end position="82"/>
    </location>
</feature>
<dbReference type="GO" id="GO:0003712">
    <property type="term" value="F:transcription coregulator activity"/>
    <property type="evidence" value="ECO:0007669"/>
    <property type="project" value="InterPro"/>
</dbReference>
<reference evidence="10 11" key="1">
    <citation type="submission" date="2016-04" db="EMBL/GenBank/DDBJ databases">
        <title>A degradative enzymes factory behind the ericoid mycorrhizal symbiosis.</title>
        <authorList>
            <consortium name="DOE Joint Genome Institute"/>
            <person name="Martino E."/>
            <person name="Morin E."/>
            <person name="Grelet G."/>
            <person name="Kuo A."/>
            <person name="Kohler A."/>
            <person name="Daghino S."/>
            <person name="Barry K."/>
            <person name="Choi C."/>
            <person name="Cichocki N."/>
            <person name="Clum A."/>
            <person name="Copeland A."/>
            <person name="Hainaut M."/>
            <person name="Haridas S."/>
            <person name="Labutti K."/>
            <person name="Lindquist E."/>
            <person name="Lipzen A."/>
            <person name="Khouja H.-R."/>
            <person name="Murat C."/>
            <person name="Ohm R."/>
            <person name="Olson A."/>
            <person name="Spatafora J."/>
            <person name="Veneault-Fourrey C."/>
            <person name="Henrissat B."/>
            <person name="Grigoriev I."/>
            <person name="Martin F."/>
            <person name="Perotto S."/>
        </authorList>
    </citation>
    <scope>NUCLEOTIDE SEQUENCE [LARGE SCALE GENOMIC DNA]</scope>
    <source>
        <strain evidence="10 11">F</strain>
    </source>
</reference>
<dbReference type="OrthoDB" id="5310959at2759"/>
<evidence type="ECO:0000259" key="9">
    <source>
        <dbReference type="Pfam" id="PF10744"/>
    </source>
</evidence>
<keyword evidence="5 7" id="KW-0804">Transcription</keyword>
<proteinExistence type="inferred from homology"/>
<evidence type="ECO:0000256" key="7">
    <source>
        <dbReference type="RuleBase" id="RU364059"/>
    </source>
</evidence>
<sequence length="671" mass="73444">MATPTPGGKHPAAQAVATPPVSTPFSASNHPSHPAFSPHGPRSVVPSPQQVKKSPANSNTLYGYPGGNHPTNSSFGQGYDSPSAQLALSGNAGLDGLGLEGMGNLGTPMGGGVGAVLSGARADEDERRRKLGIVMDVLKANKGRLSEAGIERLARRVGLESLWEDHMGSGGSTRTLIIAGSALALDIDFANNVVKKVSLSFPESPEIVTRHTDKAGAILLRDLEFRPTESPLTKMLDRFAANLERLAQLDKLSVIPALNCHEAIAGIYESLEKLHLWEVERLKDVGEMVEKDGDEMERTAMCTKSGKPLMHTRDRLGLSLDYWQEKRRVGGKLGQKTWSIMVDCAPLPALGYLPIRVSENWISADIQKANPPAEDILLAPEHGPILDWLEPDNTLLPSADPPKADAMEGVEQATDQKYPEVMFVAKFDPPVIVPYALAAQIHHSMNAPMDMFQTTTFDGLMFPRGPDDKLDNDSRVISREVDVPIFTKDGGKTIHKHQPKLWIAKVDYGRILTELPFSHPRQLVEMLPALRQYVLLSTLLMKSFGPTSRPPSVETKTTNRKSKKAEFADFMARTSISDGDFVRYDVALFTQPILKLQVAFQFKGRDALVEFAIKLNGVVEVIGQNILDQKKTGDEGKAKQKTLTVADLGKILEITEDIGIWVEFVKRRLEA</sequence>
<feature type="compositionally biased region" description="Polar residues" evidence="8">
    <location>
        <begin position="46"/>
        <end position="61"/>
    </location>
</feature>
<feature type="compositionally biased region" description="Polar residues" evidence="8">
    <location>
        <begin position="69"/>
        <end position="82"/>
    </location>
</feature>
<keyword evidence="11" id="KW-1185">Reference proteome</keyword>
<comment type="similarity">
    <text evidence="2 7">Belongs to the Mediator complex subunit 1 family.</text>
</comment>
<dbReference type="GO" id="GO:0045944">
    <property type="term" value="P:positive regulation of transcription by RNA polymerase II"/>
    <property type="evidence" value="ECO:0007669"/>
    <property type="project" value="UniProtKB-ARBA"/>
</dbReference>
<evidence type="ECO:0000256" key="1">
    <source>
        <dbReference type="ARBA" id="ARBA00004123"/>
    </source>
</evidence>
<dbReference type="AlphaFoldDB" id="A0A2J6S367"/>
<name>A0A2J6S367_HYAVF</name>
<evidence type="ECO:0000313" key="11">
    <source>
        <dbReference type="Proteomes" id="UP000235786"/>
    </source>
</evidence>
<dbReference type="InterPro" id="IPR019680">
    <property type="entry name" value="Mediator_Med1"/>
</dbReference>
<dbReference type="GO" id="GO:0016592">
    <property type="term" value="C:mediator complex"/>
    <property type="evidence" value="ECO:0007669"/>
    <property type="project" value="InterPro"/>
</dbReference>
<organism evidence="10 11">
    <name type="scientific">Hyaloscypha variabilis (strain UAMH 11265 / GT02V1 / F)</name>
    <name type="common">Meliniomyces variabilis</name>
    <dbReference type="NCBI Taxonomy" id="1149755"/>
    <lineage>
        <taxon>Eukaryota</taxon>
        <taxon>Fungi</taxon>
        <taxon>Dikarya</taxon>
        <taxon>Ascomycota</taxon>
        <taxon>Pezizomycotina</taxon>
        <taxon>Leotiomycetes</taxon>
        <taxon>Helotiales</taxon>
        <taxon>Hyaloscyphaceae</taxon>
        <taxon>Hyaloscypha</taxon>
        <taxon>Hyaloscypha variabilis</taxon>
    </lineage>
</organism>
<keyword evidence="3 7" id="KW-0805">Transcription regulation</keyword>
<keyword evidence="6 7" id="KW-0539">Nucleus</keyword>
<comment type="subcellular location">
    <subcellularLocation>
        <location evidence="1 7">Nucleus</location>
    </subcellularLocation>
</comment>
<comment type="function">
    <text evidence="7">Component of the Mediator complex, a coactivator involved in the regulated transcription of nearly all RNA polymerase II-dependent genes. Mediator functions as a bridge to convey information from gene-specific regulatory proteins to the basal RNA polymerase II transcription machinery. Mediator is recruited to promoters by direct interactions with regulatory proteins and serves as a scaffold for the assembly of a functional preinitiation complex with RNA polymerase II and the general transcription factors.</text>
</comment>
<protein>
    <recommendedName>
        <fullName evidence="7">Mediator of RNA polymerase II transcription subunit 1</fullName>
    </recommendedName>
    <alternativeName>
        <fullName evidence="7">Mediator complex subunit 1</fullName>
    </alternativeName>
</protein>
<evidence type="ECO:0000256" key="5">
    <source>
        <dbReference type="ARBA" id="ARBA00023163"/>
    </source>
</evidence>
<evidence type="ECO:0000313" key="10">
    <source>
        <dbReference type="EMBL" id="PMD45220.1"/>
    </source>
</evidence>
<accession>A0A2J6S367</accession>
<feature type="domain" description="Mediator complex subunit Med1" evidence="9">
    <location>
        <begin position="134"/>
        <end position="544"/>
    </location>
</feature>